<comment type="caution">
    <text evidence="1">The sequence shown here is derived from an EMBL/GenBank/DDBJ whole genome shotgun (WGS) entry which is preliminary data.</text>
</comment>
<protein>
    <submittedName>
        <fullName evidence="1">7123_t:CDS:1</fullName>
    </submittedName>
</protein>
<keyword evidence="2" id="KW-1185">Reference proteome</keyword>
<sequence length="83" mass="9583">GVNDQNSLSNNNISYDQSSPSLIDLNPFFSNLINHYIIDKELENKILAAKKQISDAQKQISFAQEKRNANSLIIQRYMDQIRR</sequence>
<reference evidence="1" key="1">
    <citation type="submission" date="2021-06" db="EMBL/GenBank/DDBJ databases">
        <authorList>
            <person name="Kallberg Y."/>
            <person name="Tangrot J."/>
            <person name="Rosling A."/>
        </authorList>
    </citation>
    <scope>NUCLEOTIDE SEQUENCE</scope>
    <source>
        <strain evidence="1">AU212A</strain>
    </source>
</reference>
<gene>
    <name evidence="1" type="ORF">SCALOS_LOCUS7770</name>
</gene>
<name>A0ACA9N0L4_9GLOM</name>
<dbReference type="EMBL" id="CAJVPM010018418">
    <property type="protein sequence ID" value="CAG8624782.1"/>
    <property type="molecule type" value="Genomic_DNA"/>
</dbReference>
<evidence type="ECO:0000313" key="2">
    <source>
        <dbReference type="Proteomes" id="UP000789860"/>
    </source>
</evidence>
<organism evidence="1 2">
    <name type="scientific">Scutellospora calospora</name>
    <dbReference type="NCBI Taxonomy" id="85575"/>
    <lineage>
        <taxon>Eukaryota</taxon>
        <taxon>Fungi</taxon>
        <taxon>Fungi incertae sedis</taxon>
        <taxon>Mucoromycota</taxon>
        <taxon>Glomeromycotina</taxon>
        <taxon>Glomeromycetes</taxon>
        <taxon>Diversisporales</taxon>
        <taxon>Gigasporaceae</taxon>
        <taxon>Scutellospora</taxon>
    </lineage>
</organism>
<proteinExistence type="predicted"/>
<accession>A0ACA9N0L4</accession>
<evidence type="ECO:0000313" key="1">
    <source>
        <dbReference type="EMBL" id="CAG8624782.1"/>
    </source>
</evidence>
<feature type="non-terminal residue" evidence="1">
    <location>
        <position position="1"/>
    </location>
</feature>
<dbReference type="Proteomes" id="UP000789860">
    <property type="component" value="Unassembled WGS sequence"/>
</dbReference>